<keyword evidence="3" id="KW-1185">Reference proteome</keyword>
<evidence type="ECO:0000313" key="3">
    <source>
        <dbReference type="Proteomes" id="UP000299102"/>
    </source>
</evidence>
<reference evidence="2 3" key="1">
    <citation type="journal article" date="2019" name="Commun. Biol.">
        <title>The bagworm genome reveals a unique fibroin gene that provides high tensile strength.</title>
        <authorList>
            <person name="Kono N."/>
            <person name="Nakamura H."/>
            <person name="Ohtoshi R."/>
            <person name="Tomita M."/>
            <person name="Numata K."/>
            <person name="Arakawa K."/>
        </authorList>
    </citation>
    <scope>NUCLEOTIDE SEQUENCE [LARGE SCALE GENOMIC DNA]</scope>
</reference>
<evidence type="ECO:0000313" key="2">
    <source>
        <dbReference type="EMBL" id="GBP95505.1"/>
    </source>
</evidence>
<feature type="region of interest" description="Disordered" evidence="1">
    <location>
        <begin position="85"/>
        <end position="117"/>
    </location>
</feature>
<proteinExistence type="predicted"/>
<gene>
    <name evidence="2" type="ORF">EVAR_71306_1</name>
</gene>
<accession>A0A4C2A934</accession>
<comment type="caution">
    <text evidence="2">The sequence shown here is derived from an EMBL/GenBank/DDBJ whole genome shotgun (WGS) entry which is preliminary data.</text>
</comment>
<organism evidence="2 3">
    <name type="scientific">Eumeta variegata</name>
    <name type="common">Bagworm moth</name>
    <name type="synonym">Eumeta japonica</name>
    <dbReference type="NCBI Taxonomy" id="151549"/>
    <lineage>
        <taxon>Eukaryota</taxon>
        <taxon>Metazoa</taxon>
        <taxon>Ecdysozoa</taxon>
        <taxon>Arthropoda</taxon>
        <taxon>Hexapoda</taxon>
        <taxon>Insecta</taxon>
        <taxon>Pterygota</taxon>
        <taxon>Neoptera</taxon>
        <taxon>Endopterygota</taxon>
        <taxon>Lepidoptera</taxon>
        <taxon>Glossata</taxon>
        <taxon>Ditrysia</taxon>
        <taxon>Tineoidea</taxon>
        <taxon>Psychidae</taxon>
        <taxon>Oiketicinae</taxon>
        <taxon>Eumeta</taxon>
    </lineage>
</organism>
<dbReference type="EMBL" id="BGZK01002640">
    <property type="protein sequence ID" value="GBP95505.1"/>
    <property type="molecule type" value="Genomic_DNA"/>
</dbReference>
<protein>
    <submittedName>
        <fullName evidence="2">Uncharacterized protein</fullName>
    </submittedName>
</protein>
<dbReference type="AlphaFoldDB" id="A0A4C2A934"/>
<feature type="compositionally biased region" description="Low complexity" evidence="1">
    <location>
        <begin position="101"/>
        <end position="113"/>
    </location>
</feature>
<sequence length="167" mass="18178">MNRTVYKTVRFNAHSQTNAEGARGSACVVKHATTGEWTNELLTRAKLGDAHALCASSKTFSRQARASSSHRRGSWAQIKWRNRSTRRGLRAAQARGRRGAAGDAARAASPADGAARHAPRHYKIVLTKQNHCGRQAPGVSKAKRRCGTAMAFLHAPGPLRRYLIAIV</sequence>
<name>A0A4C2A934_EUMVA</name>
<dbReference type="Proteomes" id="UP000299102">
    <property type="component" value="Unassembled WGS sequence"/>
</dbReference>
<evidence type="ECO:0000256" key="1">
    <source>
        <dbReference type="SAM" id="MobiDB-lite"/>
    </source>
</evidence>